<dbReference type="GO" id="GO:0006508">
    <property type="term" value="P:proteolysis"/>
    <property type="evidence" value="ECO:0007669"/>
    <property type="project" value="UniProtKB-KW"/>
</dbReference>
<sequence>MPYKIVAGGAGCGDGTGVYKINADGSEELVPGGCHVGSGGEGMAKKHLTALNIALSQENMAPSDPQEGRSDEKGSRDTLPSLRSLSDSFAWEPHQVALYEAIETIAEELGAFTPGTDGAGAHYAGAANNPFAAEGMQCANCAFYEGGACEVVVGAVEEGSNQVEPGAVCKLWVIPNRLLELPDPVVQAMPEEEAPAPGELPEVEVEAPRMALPDKLVVGIAELIADHAAEVARLGAPGSRALTHTQAEEIARRGMVAFGTAHHPGMTRNEWSLHRVRSFGYALLHDRFRRGVHDQDVLPYDHPFSTQQRSVDMATDDMMLERRYLPLTTGAAEIRADGEIPLRLSGYAALFNSASEPLPFTERIAPGAFTESLTRAARKEWEIRLLHGHDASQMLAATGSGSLRLNEDERGLRVEADLVPSEIGKHVALLVEREPQAMGFSFGFTIPQGGQRWNKDRTERTLTQVKLHEVSILTGQEPAYKATTNTAEVRALAERAGVDAERLSLAISALAWGNRLEEDDVMLLDAAVRQLTPRRAGGAPASVLGRLAELKKRGV</sequence>
<evidence type="ECO:0000313" key="8">
    <source>
        <dbReference type="EMBL" id="CAB4152654.1"/>
    </source>
</evidence>
<keyword evidence="5" id="KW-1273">Viral capsid maturation</keyword>
<dbReference type="GO" id="GO:0046797">
    <property type="term" value="P:viral procapsid maturation"/>
    <property type="evidence" value="ECO:0007669"/>
    <property type="project" value="UniProtKB-KW"/>
</dbReference>
<accession>A0A6J5N0I8</accession>
<organism evidence="8">
    <name type="scientific">uncultured Caudovirales phage</name>
    <dbReference type="NCBI Taxonomy" id="2100421"/>
    <lineage>
        <taxon>Viruses</taxon>
        <taxon>Duplodnaviria</taxon>
        <taxon>Heunggongvirae</taxon>
        <taxon>Uroviricota</taxon>
        <taxon>Caudoviricetes</taxon>
        <taxon>Peduoviridae</taxon>
        <taxon>Maltschvirus</taxon>
        <taxon>Maltschvirus maltsch</taxon>
    </lineage>
</organism>
<evidence type="ECO:0000256" key="4">
    <source>
        <dbReference type="ARBA" id="ARBA00022950"/>
    </source>
</evidence>
<gene>
    <name evidence="8" type="ORF">UFOVP613_26</name>
</gene>
<reference evidence="8" key="1">
    <citation type="submission" date="2020-04" db="EMBL/GenBank/DDBJ databases">
        <authorList>
            <person name="Chiriac C."/>
            <person name="Salcher M."/>
            <person name="Ghai R."/>
            <person name="Kavagutti S V."/>
        </authorList>
    </citation>
    <scope>NUCLEOTIDE SEQUENCE</scope>
</reference>
<feature type="domain" description="Prohead serine protease" evidence="7">
    <location>
        <begin position="342"/>
        <end position="489"/>
    </location>
</feature>
<keyword evidence="4" id="KW-0118">Viral capsid assembly</keyword>
<proteinExistence type="predicted"/>
<protein>
    <submittedName>
        <fullName evidence="8">Prohead protease</fullName>
    </submittedName>
</protein>
<dbReference type="Pfam" id="PF04586">
    <property type="entry name" value="Peptidase_S78"/>
    <property type="match status" value="1"/>
</dbReference>
<evidence type="ECO:0000256" key="2">
    <source>
        <dbReference type="ARBA" id="ARBA00022670"/>
    </source>
</evidence>
<evidence type="ECO:0000256" key="3">
    <source>
        <dbReference type="ARBA" id="ARBA00022801"/>
    </source>
</evidence>
<dbReference type="EMBL" id="LR796577">
    <property type="protein sequence ID" value="CAB4152654.1"/>
    <property type="molecule type" value="Genomic_DNA"/>
</dbReference>
<evidence type="ECO:0000256" key="1">
    <source>
        <dbReference type="ARBA" id="ARBA00022612"/>
    </source>
</evidence>
<keyword evidence="2 8" id="KW-0645">Protease</keyword>
<keyword evidence="3" id="KW-0378">Hydrolase</keyword>
<name>A0A6J5N0I8_9CAUD</name>
<dbReference type="InterPro" id="IPR006433">
    <property type="entry name" value="Prohead_protease"/>
</dbReference>
<dbReference type="NCBIfam" id="TIGR01543">
    <property type="entry name" value="proheadase_HK97"/>
    <property type="match status" value="1"/>
</dbReference>
<dbReference type="GO" id="GO:0008233">
    <property type="term" value="F:peptidase activity"/>
    <property type="evidence" value="ECO:0007669"/>
    <property type="project" value="UniProtKB-KW"/>
</dbReference>
<evidence type="ECO:0000256" key="6">
    <source>
        <dbReference type="SAM" id="MobiDB-lite"/>
    </source>
</evidence>
<feature type="region of interest" description="Disordered" evidence="6">
    <location>
        <begin position="60"/>
        <end position="81"/>
    </location>
</feature>
<evidence type="ECO:0000256" key="5">
    <source>
        <dbReference type="ARBA" id="ARBA00023045"/>
    </source>
</evidence>
<evidence type="ECO:0000259" key="7">
    <source>
        <dbReference type="Pfam" id="PF04586"/>
    </source>
</evidence>
<feature type="compositionally biased region" description="Basic and acidic residues" evidence="6">
    <location>
        <begin position="66"/>
        <end position="76"/>
    </location>
</feature>
<keyword evidence="1" id="KW-1188">Viral release from host cell</keyword>
<dbReference type="InterPro" id="IPR054613">
    <property type="entry name" value="Peptidase_S78_dom"/>
</dbReference>